<reference evidence="6" key="1">
    <citation type="journal article" date="2021" name="PeerJ">
        <title>Extensive microbial diversity within the chicken gut microbiome revealed by metagenomics and culture.</title>
        <authorList>
            <person name="Gilroy R."/>
            <person name="Ravi A."/>
            <person name="Getino M."/>
            <person name="Pursley I."/>
            <person name="Horton D.L."/>
            <person name="Alikhan N.F."/>
            <person name="Baker D."/>
            <person name="Gharbi K."/>
            <person name="Hall N."/>
            <person name="Watson M."/>
            <person name="Adriaenssens E.M."/>
            <person name="Foster-Nyarko E."/>
            <person name="Jarju S."/>
            <person name="Secka A."/>
            <person name="Antonio M."/>
            <person name="Oren A."/>
            <person name="Chaudhuri R.R."/>
            <person name="La Ragione R."/>
            <person name="Hildebrand F."/>
            <person name="Pallen M.J."/>
        </authorList>
    </citation>
    <scope>NUCLEOTIDE SEQUENCE</scope>
    <source>
        <strain evidence="6">ChiSxjej5B17-1746</strain>
    </source>
</reference>
<evidence type="ECO:0000256" key="1">
    <source>
        <dbReference type="ARBA" id="ARBA00022598"/>
    </source>
</evidence>
<dbReference type="PANTHER" id="PTHR43585:SF2">
    <property type="entry name" value="ATP-GRASP ENZYME FSQD"/>
    <property type="match status" value="1"/>
</dbReference>
<sequence length="378" mass="42601">LDRPYVSRHFLAYLEHSRQPVLETPFTVELARDYALNLVNDAEAERRCRAGERLYTSSENALEWIHAHLGDRPVVRHIDAMKDKAALRRLLAEVYPDFFFREIPARALRGTDVSGWKKPFILKPSVGFFSLGVYTIASDADWSAAVEAIEGNLRAGGEGFPASVVDQSMFLAEEYISGDEFAVDVYFDGEGEPVILNIFAHRFASPEDVSDRLYVTGKEVIEANKSRFEAFFRQVNALMGVRDFPAHVELRVDNGRILPIEFNPMRFAGLCTTDLASFAFGINTVDCYLNDRKPDFDALLQGKEGKTYAMVILNKAAPVPSSAFDYERLAGRFQKILELRKVDMPELPAFGFVFTETDAAHMGELDTILQSDLTEFLR</sequence>
<dbReference type="InterPro" id="IPR011761">
    <property type="entry name" value="ATP-grasp"/>
</dbReference>
<accession>A0A9D1R1T1</accession>
<dbReference type="AlphaFoldDB" id="A0A9D1R1T1"/>
<keyword evidence="1" id="KW-0436">Ligase</keyword>
<evidence type="ECO:0000259" key="5">
    <source>
        <dbReference type="PROSITE" id="PS50975"/>
    </source>
</evidence>
<name>A0A9D1R1T1_9BACT</name>
<proteinExistence type="predicted"/>
<dbReference type="PROSITE" id="PS50975">
    <property type="entry name" value="ATP_GRASP"/>
    <property type="match status" value="1"/>
</dbReference>
<protein>
    <submittedName>
        <fullName evidence="6">ATP-grasp domain-containing protein</fullName>
    </submittedName>
</protein>
<evidence type="ECO:0000256" key="3">
    <source>
        <dbReference type="ARBA" id="ARBA00022840"/>
    </source>
</evidence>
<dbReference type="Pfam" id="PF13535">
    <property type="entry name" value="ATP-grasp_4"/>
    <property type="match status" value="1"/>
</dbReference>
<keyword evidence="2 4" id="KW-0547">Nucleotide-binding</keyword>
<dbReference type="SUPFAM" id="SSF56059">
    <property type="entry name" value="Glutathione synthetase ATP-binding domain-like"/>
    <property type="match status" value="1"/>
</dbReference>
<evidence type="ECO:0000313" key="7">
    <source>
        <dbReference type="Proteomes" id="UP000824264"/>
    </source>
</evidence>
<dbReference type="Gene3D" id="3.30.470.20">
    <property type="entry name" value="ATP-grasp fold, B domain"/>
    <property type="match status" value="1"/>
</dbReference>
<feature type="domain" description="ATP-grasp" evidence="5">
    <location>
        <begin position="84"/>
        <end position="293"/>
    </location>
</feature>
<comment type="caution">
    <text evidence="6">The sequence shown here is derived from an EMBL/GenBank/DDBJ whole genome shotgun (WGS) entry which is preliminary data.</text>
</comment>
<gene>
    <name evidence="6" type="ORF">H9874_07240</name>
</gene>
<dbReference type="InterPro" id="IPR052032">
    <property type="entry name" value="ATP-dep_AA_Ligase"/>
</dbReference>
<evidence type="ECO:0000313" key="6">
    <source>
        <dbReference type="EMBL" id="HIW78923.1"/>
    </source>
</evidence>
<evidence type="ECO:0000256" key="2">
    <source>
        <dbReference type="ARBA" id="ARBA00022741"/>
    </source>
</evidence>
<dbReference type="Proteomes" id="UP000824264">
    <property type="component" value="Unassembled WGS sequence"/>
</dbReference>
<dbReference type="GO" id="GO:0016874">
    <property type="term" value="F:ligase activity"/>
    <property type="evidence" value="ECO:0007669"/>
    <property type="project" value="UniProtKB-KW"/>
</dbReference>
<organism evidence="6 7">
    <name type="scientific">Candidatus Bilophila faecipullorum</name>
    <dbReference type="NCBI Taxonomy" id="2838482"/>
    <lineage>
        <taxon>Bacteria</taxon>
        <taxon>Pseudomonadati</taxon>
        <taxon>Thermodesulfobacteriota</taxon>
        <taxon>Desulfovibrionia</taxon>
        <taxon>Desulfovibrionales</taxon>
        <taxon>Desulfovibrionaceae</taxon>
        <taxon>Bilophila</taxon>
    </lineage>
</organism>
<evidence type="ECO:0000256" key="4">
    <source>
        <dbReference type="PROSITE-ProRule" id="PRU00409"/>
    </source>
</evidence>
<keyword evidence="3 4" id="KW-0067">ATP-binding</keyword>
<reference evidence="6" key="2">
    <citation type="submission" date="2021-04" db="EMBL/GenBank/DDBJ databases">
        <authorList>
            <person name="Gilroy R."/>
        </authorList>
    </citation>
    <scope>NUCLEOTIDE SEQUENCE</scope>
    <source>
        <strain evidence="6">ChiSxjej5B17-1746</strain>
    </source>
</reference>
<dbReference type="PANTHER" id="PTHR43585">
    <property type="entry name" value="FUMIPYRROLE BIOSYNTHESIS PROTEIN C"/>
    <property type="match status" value="1"/>
</dbReference>
<dbReference type="GO" id="GO:0005524">
    <property type="term" value="F:ATP binding"/>
    <property type="evidence" value="ECO:0007669"/>
    <property type="project" value="UniProtKB-UniRule"/>
</dbReference>
<feature type="non-terminal residue" evidence="6">
    <location>
        <position position="1"/>
    </location>
</feature>
<dbReference type="GO" id="GO:0046872">
    <property type="term" value="F:metal ion binding"/>
    <property type="evidence" value="ECO:0007669"/>
    <property type="project" value="InterPro"/>
</dbReference>
<dbReference type="EMBL" id="DXGI01000276">
    <property type="protein sequence ID" value="HIW78923.1"/>
    <property type="molecule type" value="Genomic_DNA"/>
</dbReference>